<proteinExistence type="predicted"/>
<comment type="caution">
    <text evidence="2">The sequence shown here is derived from an EMBL/GenBank/DDBJ whole genome shotgun (WGS) entry which is preliminary data.</text>
</comment>
<gene>
    <name evidence="2" type="ORF">FD09_GL003050</name>
</gene>
<dbReference type="Proteomes" id="UP000051330">
    <property type="component" value="Unassembled WGS sequence"/>
</dbReference>
<dbReference type="PANTHER" id="PTHR46825">
    <property type="entry name" value="D-ALANYL-D-ALANINE-CARBOXYPEPTIDASE/ENDOPEPTIDASE AMPH"/>
    <property type="match status" value="1"/>
</dbReference>
<dbReference type="Pfam" id="PF00144">
    <property type="entry name" value="Beta-lactamase"/>
    <property type="match status" value="1"/>
</dbReference>
<dbReference type="STRING" id="1423792.FD09_GL003050"/>
<feature type="domain" description="Beta-lactamase-related" evidence="1">
    <location>
        <begin position="18"/>
        <end position="324"/>
    </location>
</feature>
<sequence>MNRWSKITKINDDANYNGALAVTAPDQVLFRHTQGIADYATGMPFTFSTTSGIGSVTKQFLATVVLMLAEEGKVTLSDKLSQYLPEYRFADQITLRQLLNMAAGVPDYVDAVVKQTLAGRVLSTDPDDDPQINRAVGGNISLVHALASINPLPLTYTPGTKSQYSNSNYLLLGTVVERVTGQGLAQIFQQRIFSVLGMTRTKLGTQFAQADSYLKIDGQLVTLGRGHHIAGDGGLVTTIDDLTRWAQTVLQQRFLRPTTWQAAMTLYKGFYGFAWLKKGSWYWHGGRVLGYQADIYVSPERGLATTWLYNVTPVNDARLAAWYPQRDAWHEQL</sequence>
<reference evidence="2 3" key="1">
    <citation type="journal article" date="2015" name="Genome Announc.">
        <title>Expanding the biotechnology potential of lactobacilli through comparative genomics of 213 strains and associated genera.</title>
        <authorList>
            <person name="Sun Z."/>
            <person name="Harris H.M."/>
            <person name="McCann A."/>
            <person name="Guo C."/>
            <person name="Argimon S."/>
            <person name="Zhang W."/>
            <person name="Yang X."/>
            <person name="Jeffery I.B."/>
            <person name="Cooney J.C."/>
            <person name="Kagawa T.F."/>
            <person name="Liu W."/>
            <person name="Song Y."/>
            <person name="Salvetti E."/>
            <person name="Wrobel A."/>
            <person name="Rasinkangas P."/>
            <person name="Parkhill J."/>
            <person name="Rea M.C."/>
            <person name="O'Sullivan O."/>
            <person name="Ritari J."/>
            <person name="Douillard F.P."/>
            <person name="Paul Ross R."/>
            <person name="Yang R."/>
            <person name="Briner A.E."/>
            <person name="Felis G.E."/>
            <person name="de Vos W.M."/>
            <person name="Barrangou R."/>
            <person name="Klaenhammer T.R."/>
            <person name="Caufield P.W."/>
            <person name="Cui Y."/>
            <person name="Zhang H."/>
            <person name="O'Toole P.W."/>
        </authorList>
    </citation>
    <scope>NUCLEOTIDE SEQUENCE [LARGE SCALE GENOMIC DNA]</scope>
    <source>
        <strain evidence="2 3">DSM 12744</strain>
    </source>
</reference>
<accession>A0A0R1MWB0</accession>
<dbReference type="OrthoDB" id="9803467at2"/>
<dbReference type="RefSeq" id="WP_057820899.1">
    <property type="nucleotide sequence ID" value="NZ_AZEC01000008.1"/>
</dbReference>
<evidence type="ECO:0000259" key="1">
    <source>
        <dbReference type="Pfam" id="PF00144"/>
    </source>
</evidence>
<evidence type="ECO:0000313" key="3">
    <source>
        <dbReference type="Proteomes" id="UP000051330"/>
    </source>
</evidence>
<dbReference type="InterPro" id="IPR012338">
    <property type="entry name" value="Beta-lactam/transpept-like"/>
</dbReference>
<dbReference type="InterPro" id="IPR050491">
    <property type="entry name" value="AmpC-like"/>
</dbReference>
<dbReference type="Gene3D" id="3.40.710.10">
    <property type="entry name" value="DD-peptidase/beta-lactamase superfamily"/>
    <property type="match status" value="1"/>
</dbReference>
<dbReference type="InterPro" id="IPR001466">
    <property type="entry name" value="Beta-lactam-related"/>
</dbReference>
<dbReference type="PANTHER" id="PTHR46825:SF9">
    <property type="entry name" value="BETA-LACTAMASE-RELATED DOMAIN-CONTAINING PROTEIN"/>
    <property type="match status" value="1"/>
</dbReference>
<dbReference type="EMBL" id="AZEC01000008">
    <property type="protein sequence ID" value="KRL12464.1"/>
    <property type="molecule type" value="Genomic_DNA"/>
</dbReference>
<dbReference type="PATRIC" id="fig|1423792.3.peg.3134"/>
<keyword evidence="3" id="KW-1185">Reference proteome</keyword>
<protein>
    <submittedName>
        <fullName evidence="2">PbpE</fullName>
    </submittedName>
</protein>
<dbReference type="AlphaFoldDB" id="A0A0R1MWB0"/>
<organism evidence="2 3">
    <name type="scientific">Schleiferilactobacillus perolens DSM 12744</name>
    <dbReference type="NCBI Taxonomy" id="1423792"/>
    <lineage>
        <taxon>Bacteria</taxon>
        <taxon>Bacillati</taxon>
        <taxon>Bacillota</taxon>
        <taxon>Bacilli</taxon>
        <taxon>Lactobacillales</taxon>
        <taxon>Lactobacillaceae</taxon>
        <taxon>Schleiferilactobacillus</taxon>
    </lineage>
</organism>
<name>A0A0R1MWB0_9LACO</name>
<evidence type="ECO:0000313" key="2">
    <source>
        <dbReference type="EMBL" id="KRL12464.1"/>
    </source>
</evidence>
<dbReference type="SUPFAM" id="SSF56601">
    <property type="entry name" value="beta-lactamase/transpeptidase-like"/>
    <property type="match status" value="1"/>
</dbReference>